<keyword evidence="3" id="KW-1185">Reference proteome</keyword>
<reference evidence="2 3" key="1">
    <citation type="submission" date="2024-07" db="EMBL/GenBank/DDBJ databases">
        <title>Enhanced genomic and transcriptomic resources for Trichinella pseudospiralis and T. spiralis underpin the discovery of pronounced molecular differences between stages and species.</title>
        <authorList>
            <person name="Pasi K.K."/>
            <person name="La Rosa G."/>
            <person name="Gomez-Morales M.A."/>
            <person name="Tosini F."/>
            <person name="Sumanam S."/>
            <person name="Young N.D."/>
            <person name="Chang B.C."/>
            <person name="Robin G.B."/>
        </authorList>
    </citation>
    <scope>NUCLEOTIDE SEQUENCE [LARGE SCALE GENOMIC DNA]</scope>
    <source>
        <strain evidence="2">ISS534</strain>
    </source>
</reference>
<gene>
    <name evidence="2" type="ORF">TSPI_02209</name>
</gene>
<evidence type="ECO:0000313" key="3">
    <source>
        <dbReference type="Proteomes" id="UP001558632"/>
    </source>
</evidence>
<sequence>MEEDITILNMESGMLSTPMKTTYTSLPTTSNEGNQVWTDFSNDNGYVMNYDAHMFNTMGTSTAFSPEFSPEFSPPQEPTPIDPTFARTRMARPCLLQTVVVDFVWPGLTGTVIYCLSGKQPLHVNNKTATIHFAILTFPIFTVQLALVWSGGMFLQSCGIYPQFSYVGTSEKKVKAAAVGEQQR</sequence>
<evidence type="ECO:0000313" key="2">
    <source>
        <dbReference type="EMBL" id="KAL1238754.1"/>
    </source>
</evidence>
<accession>A0ABR3KJC2</accession>
<proteinExistence type="predicted"/>
<dbReference type="EMBL" id="JBEUSY010000288">
    <property type="protein sequence ID" value="KAL1238754.1"/>
    <property type="molecule type" value="Genomic_DNA"/>
</dbReference>
<keyword evidence="1" id="KW-0812">Transmembrane</keyword>
<protein>
    <submittedName>
        <fullName evidence="2">Protein STRUBBELIG-RECEPTOR FAMILY</fullName>
    </submittedName>
</protein>
<feature type="transmembrane region" description="Helical" evidence="1">
    <location>
        <begin position="94"/>
        <end position="117"/>
    </location>
</feature>
<dbReference type="Proteomes" id="UP001558632">
    <property type="component" value="Unassembled WGS sequence"/>
</dbReference>
<evidence type="ECO:0000256" key="1">
    <source>
        <dbReference type="SAM" id="Phobius"/>
    </source>
</evidence>
<keyword evidence="1" id="KW-1133">Transmembrane helix</keyword>
<organism evidence="2 3">
    <name type="scientific">Trichinella spiralis</name>
    <name type="common">Trichina worm</name>
    <dbReference type="NCBI Taxonomy" id="6334"/>
    <lineage>
        <taxon>Eukaryota</taxon>
        <taxon>Metazoa</taxon>
        <taxon>Ecdysozoa</taxon>
        <taxon>Nematoda</taxon>
        <taxon>Enoplea</taxon>
        <taxon>Dorylaimia</taxon>
        <taxon>Trichinellida</taxon>
        <taxon>Trichinellidae</taxon>
        <taxon>Trichinella</taxon>
    </lineage>
</organism>
<feature type="transmembrane region" description="Helical" evidence="1">
    <location>
        <begin position="129"/>
        <end position="149"/>
    </location>
</feature>
<comment type="caution">
    <text evidence="2">The sequence shown here is derived from an EMBL/GenBank/DDBJ whole genome shotgun (WGS) entry which is preliminary data.</text>
</comment>
<keyword evidence="1" id="KW-0472">Membrane</keyword>
<name>A0ABR3KJC2_TRISP</name>